<dbReference type="AlphaFoldDB" id="A0A915KYT8"/>
<feature type="compositionally biased region" description="Basic and acidic residues" evidence="1">
    <location>
        <begin position="114"/>
        <end position="125"/>
    </location>
</feature>
<proteinExistence type="predicted"/>
<evidence type="ECO:0000256" key="1">
    <source>
        <dbReference type="SAM" id="MobiDB-lite"/>
    </source>
</evidence>
<name>A0A915KYT8_ROMCU</name>
<organism evidence="2 3">
    <name type="scientific">Romanomermis culicivorax</name>
    <name type="common">Nematode worm</name>
    <dbReference type="NCBI Taxonomy" id="13658"/>
    <lineage>
        <taxon>Eukaryota</taxon>
        <taxon>Metazoa</taxon>
        <taxon>Ecdysozoa</taxon>
        <taxon>Nematoda</taxon>
        <taxon>Enoplea</taxon>
        <taxon>Dorylaimia</taxon>
        <taxon>Mermithida</taxon>
        <taxon>Mermithoidea</taxon>
        <taxon>Mermithidae</taxon>
        <taxon>Romanomermis</taxon>
    </lineage>
</organism>
<keyword evidence="2" id="KW-1185">Reference proteome</keyword>
<dbReference type="Proteomes" id="UP000887565">
    <property type="component" value="Unplaced"/>
</dbReference>
<accession>A0A915KYT8</accession>
<evidence type="ECO:0000313" key="3">
    <source>
        <dbReference type="WBParaSite" id="nRc.2.0.1.t43981-RA"/>
    </source>
</evidence>
<protein>
    <submittedName>
        <fullName evidence="3">Uncharacterized protein</fullName>
    </submittedName>
</protein>
<evidence type="ECO:0000313" key="2">
    <source>
        <dbReference type="Proteomes" id="UP000887565"/>
    </source>
</evidence>
<sequence>MAIHPDQTYEYNTGDRLDCTLSFPAVVLHLETLKDSKIRPRRSCAQGYKKVKPKAPLTNTLYNNEFSGTACADEELHRSVLQRRPPPTANHFGFSDYPLDNYYDHPQPGYDMPHTSHCEEDSRIK</sequence>
<reference evidence="3" key="1">
    <citation type="submission" date="2022-11" db="UniProtKB">
        <authorList>
            <consortium name="WormBaseParasite"/>
        </authorList>
    </citation>
    <scope>IDENTIFICATION</scope>
</reference>
<dbReference type="WBParaSite" id="nRc.2.0.1.t43981-RA">
    <property type="protein sequence ID" value="nRc.2.0.1.t43981-RA"/>
    <property type="gene ID" value="nRc.2.0.1.g43981"/>
</dbReference>
<feature type="region of interest" description="Disordered" evidence="1">
    <location>
        <begin position="104"/>
        <end position="125"/>
    </location>
</feature>